<evidence type="ECO:0000313" key="2">
    <source>
        <dbReference type="EMBL" id="MBK6973079.1"/>
    </source>
</evidence>
<accession>A0A9D7E2R4</accession>
<dbReference type="Proteomes" id="UP000807785">
    <property type="component" value="Unassembled WGS sequence"/>
</dbReference>
<feature type="region of interest" description="Disordered" evidence="1">
    <location>
        <begin position="791"/>
        <end position="822"/>
    </location>
</feature>
<sequence>MSRKAKRSANRNRPRHTAEDARSPETQASAALEASRFREAIDLYKGLLKVERRQDWVDALAAAYAGRAGDLAAKGMYAEALALWRNRAQSCAKALAEGPYLEWLLQAGEHDAALRLLAEAGNPPGTQTGDLETRLAALALTAPDEALSHLHADSALRRHRAPALAALAAYSRGDFADLDEHLRSIPFRSPYRDLRVILKALALLPGDPVQAGEQIARVAAGGPFEQLAAAARVAVLPDGSWLQAMLELNDDGRQLVLDLKGCPEQRRALLLELAGLGATPAPARILDLLLRRSRALQTSAAQLCRHLLPHAADRMKRYVDSFGPLEEVQRERILALSAELNDRPERAEAHWLRAVELLSAPDGTPLQAALILRRLFHGAQGHQAASELDPIVIEWLERSAALDPDDRATHLRLIRVYRTQRDLKRARATLEAAQTRFPNDPEVLLEAVETALAGDAFKKAVGLAKRLLDLDPINSRVRALIGQAHLSHARKQIRARQYEAGGRELDQADEWLNSSTDKNLAKVLRGLVGGEDSDPLLREAVVGLGGDLVGGFYLLLEAARINVDATASLRRGGVDLSITPSPAHVLAFVHALNAVGQKDKSLRRILDTLRAALTRAATADFAEPERILICEALLRHKENKLLRAYAEGGLKRWPRRPVFVFFAAFARGEPIFMLSDSELRKLEQAHQAAHEQGDLRTAHRIRELLDPTPHFGPDDSADEFGPDLLGDPHAVLDLLVAMGGKKAFLDMARQALGAAQFNDLKCAAGGNDNRLVDLLIDLFAASGVLPDLGLPGGGAPVPLPPPRRTQGARPKPDDKQKDLFDD</sequence>
<protein>
    <submittedName>
        <fullName evidence="2">Tetratricopeptide repeat protein</fullName>
    </submittedName>
</protein>
<dbReference type="AlphaFoldDB" id="A0A9D7E2R4"/>
<gene>
    <name evidence="2" type="ORF">IPH26_09080</name>
</gene>
<evidence type="ECO:0000313" key="3">
    <source>
        <dbReference type="Proteomes" id="UP000807785"/>
    </source>
</evidence>
<dbReference type="SUPFAM" id="SSF48452">
    <property type="entry name" value="TPR-like"/>
    <property type="match status" value="1"/>
</dbReference>
<feature type="region of interest" description="Disordered" evidence="1">
    <location>
        <begin position="1"/>
        <end position="29"/>
    </location>
</feature>
<organism evidence="2 3">
    <name type="scientific">Candidatus Methylophosphatis roskildensis</name>
    <dbReference type="NCBI Taxonomy" id="2899263"/>
    <lineage>
        <taxon>Bacteria</taxon>
        <taxon>Pseudomonadati</taxon>
        <taxon>Pseudomonadota</taxon>
        <taxon>Betaproteobacteria</taxon>
        <taxon>Nitrosomonadales</taxon>
        <taxon>Sterolibacteriaceae</taxon>
        <taxon>Candidatus Methylophosphatis</taxon>
    </lineage>
</organism>
<evidence type="ECO:0000256" key="1">
    <source>
        <dbReference type="SAM" id="MobiDB-lite"/>
    </source>
</evidence>
<reference evidence="2" key="1">
    <citation type="submission" date="2020-10" db="EMBL/GenBank/DDBJ databases">
        <title>Connecting structure to function with the recovery of over 1000 high-quality activated sludge metagenome-assembled genomes encoding full-length rRNA genes using long-read sequencing.</title>
        <authorList>
            <person name="Singleton C.M."/>
            <person name="Petriglieri F."/>
            <person name="Kristensen J.M."/>
            <person name="Kirkegaard R.H."/>
            <person name="Michaelsen T.Y."/>
            <person name="Andersen M.H."/>
            <person name="Karst S.M."/>
            <person name="Dueholm M.S."/>
            <person name="Nielsen P.H."/>
            <person name="Albertsen M."/>
        </authorList>
    </citation>
    <scope>NUCLEOTIDE SEQUENCE</scope>
    <source>
        <strain evidence="2">Bjer_18-Q3-R1-45_BAT3C.347</strain>
    </source>
</reference>
<proteinExistence type="predicted"/>
<feature type="compositionally biased region" description="Basic and acidic residues" evidence="1">
    <location>
        <begin position="810"/>
        <end position="822"/>
    </location>
</feature>
<dbReference type="EMBL" id="JADJEV010000003">
    <property type="protein sequence ID" value="MBK6973079.1"/>
    <property type="molecule type" value="Genomic_DNA"/>
</dbReference>
<dbReference type="Gene3D" id="1.25.40.10">
    <property type="entry name" value="Tetratricopeptide repeat domain"/>
    <property type="match status" value="1"/>
</dbReference>
<comment type="caution">
    <text evidence="2">The sequence shown here is derived from an EMBL/GenBank/DDBJ whole genome shotgun (WGS) entry which is preliminary data.</text>
</comment>
<name>A0A9D7E2R4_9PROT</name>
<dbReference type="InterPro" id="IPR011990">
    <property type="entry name" value="TPR-like_helical_dom_sf"/>
</dbReference>
<feature type="compositionally biased region" description="Basic residues" evidence="1">
    <location>
        <begin position="1"/>
        <end position="15"/>
    </location>
</feature>